<evidence type="ECO:0000313" key="7">
    <source>
        <dbReference type="EnsemblMetazoa" id="XP_012545428.1"/>
    </source>
</evidence>
<evidence type="ECO:0000256" key="3">
    <source>
        <dbReference type="ARBA" id="ARBA00022723"/>
    </source>
</evidence>
<reference evidence="8" key="1">
    <citation type="journal article" date="2008" name="Insect Biochem. Mol. Biol.">
        <title>The genome of a lepidopteran model insect, the silkworm Bombyx mori.</title>
        <authorList>
            <consortium name="International Silkworm Genome Consortium"/>
        </authorList>
    </citation>
    <scope>NUCLEOTIDE SEQUENCE [LARGE SCALE GENOMIC DNA]</scope>
    <source>
        <strain evidence="8">p50T</strain>
    </source>
</reference>
<evidence type="ECO:0000256" key="2">
    <source>
        <dbReference type="ARBA" id="ARBA00022617"/>
    </source>
</evidence>
<dbReference type="InterPro" id="IPR012292">
    <property type="entry name" value="Globin/Proto"/>
</dbReference>
<keyword evidence="5" id="KW-0813">Transport</keyword>
<dbReference type="GO" id="GO:0016491">
    <property type="term" value="F:oxidoreductase activity"/>
    <property type="evidence" value="ECO:0007669"/>
    <property type="project" value="UniProtKB-ARBA"/>
</dbReference>
<protein>
    <recommendedName>
        <fullName evidence="6">Globin domain-containing protein</fullName>
    </recommendedName>
</protein>
<proteinExistence type="inferred from homology"/>
<evidence type="ECO:0000313" key="8">
    <source>
        <dbReference type="Proteomes" id="UP000005204"/>
    </source>
</evidence>
<dbReference type="GO" id="GO:0005344">
    <property type="term" value="F:oxygen carrier activity"/>
    <property type="evidence" value="ECO:0007669"/>
    <property type="project" value="UniProtKB-KW"/>
</dbReference>
<dbReference type="GO" id="GO:0005506">
    <property type="term" value="F:iron ion binding"/>
    <property type="evidence" value="ECO:0007669"/>
    <property type="project" value="InterPro"/>
</dbReference>
<keyword evidence="5" id="KW-0561">Oxygen transport</keyword>
<evidence type="ECO:0000256" key="5">
    <source>
        <dbReference type="RuleBase" id="RU000356"/>
    </source>
</evidence>
<name>A0A8R2G945_BOMMO</name>
<dbReference type="CDD" id="cd01040">
    <property type="entry name" value="Mb-like"/>
    <property type="match status" value="1"/>
</dbReference>
<comment type="subunit">
    <text evidence="1">Monomer.</text>
</comment>
<dbReference type="InterPro" id="IPR013314">
    <property type="entry name" value="Globin_lamprey/hagfish"/>
</dbReference>
<keyword evidence="3" id="KW-0479">Metal-binding</keyword>
<feature type="domain" description="Globin" evidence="6">
    <location>
        <begin position="50"/>
        <end position="195"/>
    </location>
</feature>
<keyword evidence="2 5" id="KW-0349">Heme</keyword>
<organism evidence="7 8">
    <name type="scientific">Bombyx mori</name>
    <name type="common">Silk moth</name>
    <dbReference type="NCBI Taxonomy" id="7091"/>
    <lineage>
        <taxon>Eukaryota</taxon>
        <taxon>Metazoa</taxon>
        <taxon>Ecdysozoa</taxon>
        <taxon>Arthropoda</taxon>
        <taxon>Hexapoda</taxon>
        <taxon>Insecta</taxon>
        <taxon>Pterygota</taxon>
        <taxon>Neoptera</taxon>
        <taxon>Endopterygota</taxon>
        <taxon>Lepidoptera</taxon>
        <taxon>Glossata</taxon>
        <taxon>Ditrysia</taxon>
        <taxon>Bombycoidea</taxon>
        <taxon>Bombycidae</taxon>
        <taxon>Bombycinae</taxon>
        <taxon>Bombyx</taxon>
    </lineage>
</organism>
<dbReference type="OrthoDB" id="436496at2759"/>
<accession>A0A8R2G945</accession>
<dbReference type="GO" id="GO:0019825">
    <property type="term" value="F:oxygen binding"/>
    <property type="evidence" value="ECO:0007669"/>
    <property type="project" value="InterPro"/>
</dbReference>
<dbReference type="SUPFAM" id="SSF46458">
    <property type="entry name" value="Globin-like"/>
    <property type="match status" value="1"/>
</dbReference>
<dbReference type="GO" id="GO:0020037">
    <property type="term" value="F:heme binding"/>
    <property type="evidence" value="ECO:0007669"/>
    <property type="project" value="InterPro"/>
</dbReference>
<evidence type="ECO:0000256" key="4">
    <source>
        <dbReference type="ARBA" id="ARBA00023004"/>
    </source>
</evidence>
<dbReference type="InterPro" id="IPR009050">
    <property type="entry name" value="Globin-like_sf"/>
</dbReference>
<evidence type="ECO:0000259" key="6">
    <source>
        <dbReference type="PROSITE" id="PS01033"/>
    </source>
</evidence>
<reference evidence="7" key="2">
    <citation type="submission" date="2022-06" db="UniProtKB">
        <authorList>
            <consortium name="EnsemblMetazoa"/>
        </authorList>
    </citation>
    <scope>IDENTIFICATION</scope>
    <source>
        <strain evidence="7">p50T (Dazao)</strain>
    </source>
</reference>
<gene>
    <name evidence="7" type="primary">100216496</name>
</gene>
<dbReference type="Gene3D" id="1.10.490.10">
    <property type="entry name" value="Globins"/>
    <property type="match status" value="1"/>
</dbReference>
<dbReference type="InterPro" id="IPR000971">
    <property type="entry name" value="Globin"/>
</dbReference>
<evidence type="ECO:0000256" key="1">
    <source>
        <dbReference type="ARBA" id="ARBA00011245"/>
    </source>
</evidence>
<dbReference type="PANTHER" id="PTHR46783:SF1">
    <property type="entry name" value="CYTOGLOBIN-1-RELATED"/>
    <property type="match status" value="1"/>
</dbReference>
<keyword evidence="8" id="KW-1185">Reference proteome</keyword>
<comment type="similarity">
    <text evidence="5">Belongs to the globin family.</text>
</comment>
<dbReference type="PANTHER" id="PTHR46783">
    <property type="entry name" value="CYTOGLOBIN"/>
    <property type="match status" value="1"/>
</dbReference>
<dbReference type="PROSITE" id="PS01033">
    <property type="entry name" value="GLOBIN"/>
    <property type="match status" value="1"/>
</dbReference>
<dbReference type="InterPro" id="IPR044399">
    <property type="entry name" value="Mb-like_M"/>
</dbReference>
<dbReference type="AlphaFoldDB" id="A0A8R2G945"/>
<dbReference type="Proteomes" id="UP000005204">
    <property type="component" value="Unassembled WGS sequence"/>
</dbReference>
<sequence>MLYYLFSIFLMLTTYLVLKRIKTRHKQIMGTWFSYMWWGGDPDVVNPVSGLTRREIHAVQKSWAPVNANSFATGSELLRRLFNTYPDTKEYFKMVRKLPEEEYSQNPQFKAHVINLMTSLNLAVNNLNQPEIVAAMMTKLGESHRRRQIKEKNFHELKEVIVKLFIDVLRLDDATLSAWGKTVEFWYKHIFVTLNSPEETR</sequence>
<dbReference type="EnsemblMetazoa" id="XM_012689974.3">
    <property type="protein sequence ID" value="XP_012545428.1"/>
    <property type="gene ID" value="GeneID_100216496"/>
</dbReference>
<keyword evidence="4" id="KW-0408">Iron</keyword>
<dbReference type="Pfam" id="PF00042">
    <property type="entry name" value="Globin"/>
    <property type="match status" value="1"/>
</dbReference>